<dbReference type="AlphaFoldDB" id="A0A1H1KZB5"/>
<dbReference type="STRING" id="1250231.SAMN04488552_0426"/>
<evidence type="ECO:0000256" key="1">
    <source>
        <dbReference type="ARBA" id="ARBA00022670"/>
    </source>
</evidence>
<accession>A0A1H1KZB5</accession>
<gene>
    <name evidence="7" type="ORF">SAMN04488552_0426</name>
</gene>
<reference evidence="7 8" key="1">
    <citation type="submission" date="2016-10" db="EMBL/GenBank/DDBJ databases">
        <authorList>
            <person name="Varghese N."/>
            <person name="Submissions S."/>
        </authorList>
    </citation>
    <scope>NUCLEOTIDE SEQUENCE [LARGE SCALE GENOMIC DNA]</scope>
    <source>
        <strain evidence="7 8">Mar_2010_102</strain>
    </source>
</reference>
<dbReference type="PANTHER" id="PTHR30471:SF3">
    <property type="entry name" value="UPF0758 PROTEIN YEES-RELATED"/>
    <property type="match status" value="1"/>
</dbReference>
<dbReference type="Pfam" id="PF04002">
    <property type="entry name" value="RadC"/>
    <property type="match status" value="1"/>
</dbReference>
<keyword evidence="3" id="KW-0378">Hydrolase</keyword>
<evidence type="ECO:0000259" key="6">
    <source>
        <dbReference type="PROSITE" id="PS50249"/>
    </source>
</evidence>
<evidence type="ECO:0000256" key="2">
    <source>
        <dbReference type="ARBA" id="ARBA00022723"/>
    </source>
</evidence>
<sequence length="149" mass="16354">MKTKVNEISIKYQGNFKMSQAPKITSSVSAAELLFEAWNKDLIGIQECFKVLLLNNANKVKGIFEVSTGGITGTMVDLRIVFAVILKSLTTSVVLAHNHPSGTLKPSESDKRLTEKIKSAAILLDIKILDHLILTPDGEYFSFADEGML</sequence>
<dbReference type="EMBL" id="LT629745">
    <property type="protein sequence ID" value="SDR67664.1"/>
    <property type="molecule type" value="Genomic_DNA"/>
</dbReference>
<evidence type="ECO:0000256" key="4">
    <source>
        <dbReference type="ARBA" id="ARBA00022833"/>
    </source>
</evidence>
<evidence type="ECO:0000256" key="5">
    <source>
        <dbReference type="ARBA" id="ARBA00023049"/>
    </source>
</evidence>
<dbReference type="InterPro" id="IPR025657">
    <property type="entry name" value="RadC_JAB"/>
</dbReference>
<dbReference type="PROSITE" id="PS01302">
    <property type="entry name" value="UPF0758"/>
    <property type="match status" value="1"/>
</dbReference>
<evidence type="ECO:0000313" key="7">
    <source>
        <dbReference type="EMBL" id="SDR67664.1"/>
    </source>
</evidence>
<dbReference type="GO" id="GO:0006508">
    <property type="term" value="P:proteolysis"/>
    <property type="evidence" value="ECO:0007669"/>
    <property type="project" value="UniProtKB-KW"/>
</dbReference>
<dbReference type="Proteomes" id="UP000198858">
    <property type="component" value="Chromosome I"/>
</dbReference>
<keyword evidence="8" id="KW-1185">Reference proteome</keyword>
<keyword evidence="1" id="KW-0645">Protease</keyword>
<name>A0A1H1KZB5_9FLAO</name>
<dbReference type="Gene3D" id="3.40.140.10">
    <property type="entry name" value="Cytidine Deaminase, domain 2"/>
    <property type="match status" value="1"/>
</dbReference>
<keyword evidence="5" id="KW-0482">Metalloprotease</keyword>
<keyword evidence="4" id="KW-0862">Zinc</keyword>
<dbReference type="RefSeq" id="WP_089661106.1">
    <property type="nucleotide sequence ID" value="NZ_LT629745.1"/>
</dbReference>
<evidence type="ECO:0000256" key="3">
    <source>
        <dbReference type="ARBA" id="ARBA00022801"/>
    </source>
</evidence>
<dbReference type="PANTHER" id="PTHR30471">
    <property type="entry name" value="DNA REPAIR PROTEIN RADC"/>
    <property type="match status" value="1"/>
</dbReference>
<dbReference type="InterPro" id="IPR037518">
    <property type="entry name" value="MPN"/>
</dbReference>
<organism evidence="7 8">
    <name type="scientific">Christiangramia echinicola</name>
    <dbReference type="NCBI Taxonomy" id="279359"/>
    <lineage>
        <taxon>Bacteria</taxon>
        <taxon>Pseudomonadati</taxon>
        <taxon>Bacteroidota</taxon>
        <taxon>Flavobacteriia</taxon>
        <taxon>Flavobacteriales</taxon>
        <taxon>Flavobacteriaceae</taxon>
        <taxon>Christiangramia</taxon>
    </lineage>
</organism>
<keyword evidence="2" id="KW-0479">Metal-binding</keyword>
<dbReference type="GO" id="GO:0046872">
    <property type="term" value="F:metal ion binding"/>
    <property type="evidence" value="ECO:0007669"/>
    <property type="project" value="UniProtKB-KW"/>
</dbReference>
<evidence type="ECO:0000313" key="8">
    <source>
        <dbReference type="Proteomes" id="UP000198858"/>
    </source>
</evidence>
<dbReference type="PROSITE" id="PS50249">
    <property type="entry name" value="MPN"/>
    <property type="match status" value="1"/>
</dbReference>
<proteinExistence type="predicted"/>
<protein>
    <submittedName>
        <fullName evidence="7">RadC-like JAB domain-containing protein</fullName>
    </submittedName>
</protein>
<feature type="domain" description="MPN" evidence="6">
    <location>
        <begin position="23"/>
        <end position="149"/>
    </location>
</feature>
<dbReference type="InterPro" id="IPR020891">
    <property type="entry name" value="UPF0758_CS"/>
</dbReference>
<dbReference type="InterPro" id="IPR001405">
    <property type="entry name" value="UPF0758"/>
</dbReference>
<dbReference type="CDD" id="cd08071">
    <property type="entry name" value="MPN_DUF2466"/>
    <property type="match status" value="1"/>
</dbReference>
<dbReference type="GO" id="GO:0008237">
    <property type="term" value="F:metallopeptidase activity"/>
    <property type="evidence" value="ECO:0007669"/>
    <property type="project" value="UniProtKB-KW"/>
</dbReference>